<feature type="region of interest" description="Disordered" evidence="1">
    <location>
        <begin position="95"/>
        <end position="176"/>
    </location>
</feature>
<feature type="compositionally biased region" description="Polar residues" evidence="1">
    <location>
        <begin position="131"/>
        <end position="140"/>
    </location>
</feature>
<feature type="domain" description="MRN complex-interacting protein N-terminal" evidence="2">
    <location>
        <begin position="9"/>
        <end position="71"/>
    </location>
</feature>
<reference evidence="3" key="3">
    <citation type="submission" date="2025-09" db="UniProtKB">
        <authorList>
            <consortium name="Ensembl"/>
        </authorList>
    </citation>
    <scope>IDENTIFICATION</scope>
    <source>
        <strain evidence="3">Glennie</strain>
    </source>
</reference>
<dbReference type="InterPro" id="IPR032739">
    <property type="entry name" value="MRNIP"/>
</dbReference>
<reference evidence="3 4" key="1">
    <citation type="journal article" date="2008" name="Nature">
        <title>Genome analysis of the platypus reveals unique signatures of evolution.</title>
        <authorList>
            <person name="Warren W.C."/>
            <person name="Hillier L.W."/>
            <person name="Marshall Graves J.A."/>
            <person name="Birney E."/>
            <person name="Ponting C.P."/>
            <person name="Grutzner F."/>
            <person name="Belov K."/>
            <person name="Miller W."/>
            <person name="Clarke L."/>
            <person name="Chinwalla A.T."/>
            <person name="Yang S.P."/>
            <person name="Heger A."/>
            <person name="Locke D.P."/>
            <person name="Miethke P."/>
            <person name="Waters P.D."/>
            <person name="Veyrunes F."/>
            <person name="Fulton L."/>
            <person name="Fulton B."/>
            <person name="Graves T."/>
            <person name="Wallis J."/>
            <person name="Puente X.S."/>
            <person name="Lopez-Otin C."/>
            <person name="Ordonez G.R."/>
            <person name="Eichler E.E."/>
            <person name="Chen L."/>
            <person name="Cheng Z."/>
            <person name="Deakin J.E."/>
            <person name="Alsop A."/>
            <person name="Thompson K."/>
            <person name="Kirby P."/>
            <person name="Papenfuss A.T."/>
            <person name="Wakefield M.J."/>
            <person name="Olender T."/>
            <person name="Lancet D."/>
            <person name="Huttley G.A."/>
            <person name="Smit A.F."/>
            <person name="Pask A."/>
            <person name="Temple-Smith P."/>
            <person name="Batzer M.A."/>
            <person name="Walker J.A."/>
            <person name="Konkel M.K."/>
            <person name="Harris R.S."/>
            <person name="Whittington C.M."/>
            <person name="Wong E.S."/>
            <person name="Gemmell N.J."/>
            <person name="Buschiazzo E."/>
            <person name="Vargas Jentzsch I.M."/>
            <person name="Merkel A."/>
            <person name="Schmitz J."/>
            <person name="Zemann A."/>
            <person name="Churakov G."/>
            <person name="Kriegs J.O."/>
            <person name="Brosius J."/>
            <person name="Murchison E.P."/>
            <person name="Sachidanandam R."/>
            <person name="Smith C."/>
            <person name="Hannon G.J."/>
            <person name="Tsend-Ayush E."/>
            <person name="McMillan D."/>
            <person name="Attenborough R."/>
            <person name="Rens W."/>
            <person name="Ferguson-Smith M."/>
            <person name="Lefevre C.M."/>
            <person name="Sharp J.A."/>
            <person name="Nicholas K.R."/>
            <person name="Ray D.A."/>
            <person name="Kube M."/>
            <person name="Reinhardt R."/>
            <person name="Pringle T.H."/>
            <person name="Taylor J."/>
            <person name="Jones R.C."/>
            <person name="Nixon B."/>
            <person name="Dacheux J.L."/>
            <person name="Niwa H."/>
            <person name="Sekita Y."/>
            <person name="Huang X."/>
            <person name="Stark A."/>
            <person name="Kheradpour P."/>
            <person name="Kellis M."/>
            <person name="Flicek P."/>
            <person name="Chen Y."/>
            <person name="Webber C."/>
            <person name="Hardison R."/>
            <person name="Nelson J."/>
            <person name="Hallsworth-Pepin K."/>
            <person name="Delehaunty K."/>
            <person name="Markovic C."/>
            <person name="Minx P."/>
            <person name="Feng Y."/>
            <person name="Kremitzki C."/>
            <person name="Mitreva M."/>
            <person name="Glasscock J."/>
            <person name="Wylie T."/>
            <person name="Wohldmann P."/>
            <person name="Thiru P."/>
            <person name="Nhan M.N."/>
            <person name="Pohl C.S."/>
            <person name="Smith S.M."/>
            <person name="Hou S."/>
            <person name="Nefedov M."/>
            <person name="de Jong P.J."/>
            <person name="Renfree M.B."/>
            <person name="Mardis E.R."/>
            <person name="Wilson R.K."/>
        </authorList>
    </citation>
    <scope>NUCLEOTIDE SEQUENCE [LARGE SCALE GENOMIC DNA]</scope>
    <source>
        <strain evidence="3 4">Glennie</strain>
    </source>
</reference>
<evidence type="ECO:0000313" key="3">
    <source>
        <dbReference type="Ensembl" id="ENSOANP00000043194.1"/>
    </source>
</evidence>
<dbReference type="PANTHER" id="PTHR15863:SF2">
    <property type="entry name" value="MRN COMPLEX-INTERACTING PROTEIN"/>
    <property type="match status" value="1"/>
</dbReference>
<dbReference type="InterPro" id="IPR049472">
    <property type="entry name" value="MRNIP_N"/>
</dbReference>
<reference evidence="3" key="2">
    <citation type="submission" date="2025-08" db="UniProtKB">
        <authorList>
            <consortium name="Ensembl"/>
        </authorList>
    </citation>
    <scope>IDENTIFICATION</scope>
    <source>
        <strain evidence="3">Glennie</strain>
    </source>
</reference>
<dbReference type="Proteomes" id="UP000002279">
    <property type="component" value="Chromosome X2"/>
</dbReference>
<dbReference type="PANTHER" id="PTHR15863">
    <property type="entry name" value="MRN COMPLEX-INTERACTING PROTEIN"/>
    <property type="match status" value="1"/>
</dbReference>
<evidence type="ECO:0000313" key="4">
    <source>
        <dbReference type="Proteomes" id="UP000002279"/>
    </source>
</evidence>
<dbReference type="AlphaFoldDB" id="A0A6I8NPR4"/>
<proteinExistence type="predicted"/>
<dbReference type="InParanoid" id="A0A6I8NPR4"/>
<organism evidence="3 4">
    <name type="scientific">Ornithorhynchus anatinus</name>
    <name type="common">Duckbill platypus</name>
    <dbReference type="NCBI Taxonomy" id="9258"/>
    <lineage>
        <taxon>Eukaryota</taxon>
        <taxon>Metazoa</taxon>
        <taxon>Chordata</taxon>
        <taxon>Craniata</taxon>
        <taxon>Vertebrata</taxon>
        <taxon>Euteleostomi</taxon>
        <taxon>Mammalia</taxon>
        <taxon>Monotremata</taxon>
        <taxon>Ornithorhynchidae</taxon>
        <taxon>Ornithorhynchus</taxon>
    </lineage>
</organism>
<evidence type="ECO:0000259" key="2">
    <source>
        <dbReference type="Pfam" id="PF15749"/>
    </source>
</evidence>
<name>A0A6I8NPR4_ORNAN</name>
<evidence type="ECO:0000256" key="1">
    <source>
        <dbReference type="SAM" id="MobiDB-lite"/>
    </source>
</evidence>
<dbReference type="Pfam" id="PF15749">
    <property type="entry name" value="MRNIP"/>
    <property type="match status" value="1"/>
</dbReference>
<protein>
    <recommendedName>
        <fullName evidence="2">MRN complex-interacting protein N-terminal domain-containing protein</fullName>
    </recommendedName>
</protein>
<dbReference type="Ensembl" id="ENSOANT00000074286.1">
    <property type="protein sequence ID" value="ENSOANP00000043194.1"/>
    <property type="gene ID" value="ENSOANG00000039463.1"/>
</dbReference>
<accession>A0A6I8NPR4</accession>
<dbReference type="GeneTree" id="ENSGT00390000006124"/>
<dbReference type="Bgee" id="ENSOANG00000039463">
    <property type="expression patterns" value="Expressed in fibroblast and 3 other cell types or tissues"/>
</dbReference>
<keyword evidence="4" id="KW-1185">Reference proteome</keyword>
<sequence length="176" mass="19655">MESLQRFQVLRCFSCRLFQVHQVKKSNKWNCKACGEKQSLLKVYGQGSGADCRRHVQKLNLMQGLMGQTAEMTLGYGTVLLFWVFFDLFAFPDKPAPPTREPTHRSPPRSFRPGSMRAEDQDFHPEASASLPPTFSLSPSQPYPHLLQPQSQSAAPCSNRDRGGKGRKKGGCLGTP</sequence>